<feature type="binding site" evidence="10">
    <location>
        <position position="44"/>
    </location>
    <ligand>
        <name>substrate</name>
    </ligand>
</feature>
<evidence type="ECO:0000256" key="5">
    <source>
        <dbReference type="ARBA" id="ARBA00001954"/>
    </source>
</evidence>
<keyword evidence="10" id="KW-0119">Carbohydrate metabolism</keyword>
<evidence type="ECO:0000256" key="6">
    <source>
        <dbReference type="ARBA" id="ARBA00009541"/>
    </source>
</evidence>
<reference evidence="12" key="1">
    <citation type="journal article" date="2019" name="Int. J. Syst. Evol. Microbiol.">
        <title>The Global Catalogue of Microorganisms (GCM) 10K type strain sequencing project: providing services to taxonomists for standard genome sequencing and annotation.</title>
        <authorList>
            <consortium name="The Broad Institute Genomics Platform"/>
            <consortium name="The Broad Institute Genome Sequencing Center for Infectious Disease"/>
            <person name="Wu L."/>
            <person name="Ma J."/>
        </authorList>
    </citation>
    <scope>NUCLEOTIDE SEQUENCE [LARGE SCALE GENOMIC DNA]</scope>
    <source>
        <strain evidence="12">JCM 31920</strain>
    </source>
</reference>
<evidence type="ECO:0000256" key="1">
    <source>
        <dbReference type="ARBA" id="ARBA00001782"/>
    </source>
</evidence>
<dbReference type="PANTHER" id="PTHR11749">
    <property type="entry name" value="RIBULOSE-5-PHOSPHATE-3-EPIMERASE"/>
    <property type="match status" value="1"/>
</dbReference>
<feature type="active site" description="Proton acceptor" evidence="10">
    <location>
        <position position="13"/>
    </location>
</feature>
<comment type="cofactor">
    <cofactor evidence="5">
        <name>Fe(2+)</name>
        <dbReference type="ChEBI" id="CHEBI:29033"/>
    </cofactor>
</comment>
<dbReference type="PIRSF" id="PIRSF001461">
    <property type="entry name" value="RPE"/>
    <property type="match status" value="1"/>
</dbReference>
<feature type="active site" description="Proton donor" evidence="10">
    <location>
        <position position="153"/>
    </location>
</feature>
<feature type="binding site" evidence="10">
    <location>
        <position position="44"/>
    </location>
    <ligand>
        <name>a divalent metal cation</name>
        <dbReference type="ChEBI" id="CHEBI:60240"/>
    </ligand>
</feature>
<proteinExistence type="inferred from homology"/>
<dbReference type="PROSITE" id="PS01085">
    <property type="entry name" value="RIBUL_P_3_EPIMER_1"/>
    <property type="match status" value="1"/>
</dbReference>
<dbReference type="EMBL" id="BAABEY010000011">
    <property type="protein sequence ID" value="GAA4434478.1"/>
    <property type="molecule type" value="Genomic_DNA"/>
</dbReference>
<dbReference type="HAMAP" id="MF_02227">
    <property type="entry name" value="RPE"/>
    <property type="match status" value="1"/>
</dbReference>
<feature type="binding site" evidence="10">
    <location>
        <position position="11"/>
    </location>
    <ligand>
        <name>a divalent metal cation</name>
        <dbReference type="ChEBI" id="CHEBI:60240"/>
    </ligand>
</feature>
<gene>
    <name evidence="10 11" type="primary">rpe</name>
    <name evidence="11" type="ORF">GCM10023091_09480</name>
</gene>
<sequence length="196" mass="20879">MINRSEADLIHVDVMDGRFVPNISLGLPVCAAIARHATKPLDVHLMMIEPEKYIREFRKAGADRITIHIEACANLHSGIMLIKETGALAGVAVNPHTPVELLVDILPDLDTVLLMSVNPGFGGQQFIGRTYSKVKRLAEMRESAGLDFTIGIDGGVSLSNAPALVAAGADVLIAGSFIFNAPSPEQAISELKKTTG</sequence>
<dbReference type="SUPFAM" id="SSF51366">
    <property type="entry name" value="Ribulose-phoshate binding barrel"/>
    <property type="match status" value="1"/>
</dbReference>
<comment type="cofactor">
    <cofactor evidence="10">
        <name>a divalent metal cation</name>
        <dbReference type="ChEBI" id="CHEBI:60240"/>
    </cofactor>
    <text evidence="10">Binds 1 divalent metal cation per subunit.</text>
</comment>
<keyword evidence="12" id="KW-1185">Reference proteome</keyword>
<keyword evidence="9 10" id="KW-0413">Isomerase</keyword>
<evidence type="ECO:0000256" key="3">
    <source>
        <dbReference type="ARBA" id="ARBA00001941"/>
    </source>
</evidence>
<dbReference type="Gene3D" id="3.20.20.70">
    <property type="entry name" value="Aldolase class I"/>
    <property type="match status" value="1"/>
</dbReference>
<evidence type="ECO:0000256" key="10">
    <source>
        <dbReference type="HAMAP-Rule" id="MF_02227"/>
    </source>
</evidence>
<evidence type="ECO:0000313" key="11">
    <source>
        <dbReference type="EMBL" id="GAA4434478.1"/>
    </source>
</evidence>
<evidence type="ECO:0000256" key="2">
    <source>
        <dbReference type="ARBA" id="ARBA00001936"/>
    </source>
</evidence>
<accession>A0ABP8LSY5</accession>
<comment type="cofactor">
    <cofactor evidence="2">
        <name>Mn(2+)</name>
        <dbReference type="ChEBI" id="CHEBI:29035"/>
    </cofactor>
</comment>
<dbReference type="NCBIfam" id="TIGR01163">
    <property type="entry name" value="rpe"/>
    <property type="match status" value="1"/>
</dbReference>
<feature type="binding site" evidence="10">
    <location>
        <begin position="175"/>
        <end position="176"/>
    </location>
    <ligand>
        <name>substrate</name>
    </ligand>
</feature>
<dbReference type="InterPro" id="IPR026019">
    <property type="entry name" value="Ribul_P_3_epim"/>
</dbReference>
<name>A0ABP8LSY5_9BACT</name>
<keyword evidence="8 10" id="KW-0479">Metal-binding</keyword>
<dbReference type="InterPro" id="IPR013785">
    <property type="entry name" value="Aldolase_TIM"/>
</dbReference>
<comment type="caution">
    <text evidence="10">Lacks conserved residue(s) required for the propagation of feature annotation.</text>
</comment>
<dbReference type="CDD" id="cd00429">
    <property type="entry name" value="RPE"/>
    <property type="match status" value="1"/>
</dbReference>
<evidence type="ECO:0000256" key="8">
    <source>
        <dbReference type="ARBA" id="ARBA00022723"/>
    </source>
</evidence>
<organism evidence="11 12">
    <name type="scientific">Ravibacter arvi</name>
    <dbReference type="NCBI Taxonomy" id="2051041"/>
    <lineage>
        <taxon>Bacteria</taxon>
        <taxon>Pseudomonadati</taxon>
        <taxon>Bacteroidota</taxon>
        <taxon>Cytophagia</taxon>
        <taxon>Cytophagales</taxon>
        <taxon>Spirosomataceae</taxon>
        <taxon>Ravibacter</taxon>
    </lineage>
</organism>
<dbReference type="InterPro" id="IPR011060">
    <property type="entry name" value="RibuloseP-bd_barrel"/>
</dbReference>
<protein>
    <recommendedName>
        <fullName evidence="7 10">Ribulose-phosphate 3-epimerase</fullName>
        <ecNumber evidence="7 10">5.1.3.1</ecNumber>
    </recommendedName>
</protein>
<comment type="caution">
    <text evidence="11">The sequence shown here is derived from an EMBL/GenBank/DDBJ whole genome shotgun (WGS) entry which is preliminary data.</text>
</comment>
<dbReference type="PROSITE" id="PS01086">
    <property type="entry name" value="RIBUL_P_3_EPIMER_2"/>
    <property type="match status" value="1"/>
</dbReference>
<evidence type="ECO:0000313" key="12">
    <source>
        <dbReference type="Proteomes" id="UP001501508"/>
    </source>
</evidence>
<comment type="similarity">
    <text evidence="6 10">Belongs to the ribulose-phosphate 3-epimerase family.</text>
</comment>
<dbReference type="EC" id="5.1.3.1" evidence="7 10"/>
<feature type="binding site" evidence="10">
    <location>
        <position position="13"/>
    </location>
    <ligand>
        <name>a divalent metal cation</name>
        <dbReference type="ChEBI" id="CHEBI:60240"/>
    </ligand>
</feature>
<comment type="cofactor">
    <cofactor evidence="4">
        <name>Zn(2+)</name>
        <dbReference type="ChEBI" id="CHEBI:29105"/>
    </cofactor>
</comment>
<comment type="catalytic activity">
    <reaction evidence="1 10">
        <text>D-ribulose 5-phosphate = D-xylulose 5-phosphate</text>
        <dbReference type="Rhea" id="RHEA:13677"/>
        <dbReference type="ChEBI" id="CHEBI:57737"/>
        <dbReference type="ChEBI" id="CHEBI:58121"/>
        <dbReference type="EC" id="5.1.3.1"/>
    </reaction>
</comment>
<evidence type="ECO:0000256" key="9">
    <source>
        <dbReference type="ARBA" id="ARBA00023235"/>
    </source>
</evidence>
<feature type="binding site" evidence="10">
    <location>
        <begin position="153"/>
        <end position="155"/>
    </location>
    <ligand>
        <name>substrate</name>
    </ligand>
</feature>
<feature type="binding site" evidence="10">
    <location>
        <position position="153"/>
    </location>
    <ligand>
        <name>a divalent metal cation</name>
        <dbReference type="ChEBI" id="CHEBI:60240"/>
    </ligand>
</feature>
<dbReference type="Pfam" id="PF00834">
    <property type="entry name" value="Ribul_P_3_epim"/>
    <property type="match status" value="1"/>
</dbReference>
<evidence type="ECO:0000256" key="7">
    <source>
        <dbReference type="ARBA" id="ARBA00013188"/>
    </source>
</evidence>
<evidence type="ECO:0000256" key="4">
    <source>
        <dbReference type="ARBA" id="ARBA00001947"/>
    </source>
</evidence>
<dbReference type="InterPro" id="IPR000056">
    <property type="entry name" value="Ribul_P_3_epim-like"/>
</dbReference>
<feature type="binding site" evidence="10">
    <location>
        <begin position="120"/>
        <end position="123"/>
    </location>
    <ligand>
        <name>substrate</name>
    </ligand>
</feature>
<comment type="pathway">
    <text evidence="10">Carbohydrate degradation.</text>
</comment>
<dbReference type="Proteomes" id="UP001501508">
    <property type="component" value="Unassembled WGS sequence"/>
</dbReference>
<comment type="cofactor">
    <cofactor evidence="3">
        <name>Co(2+)</name>
        <dbReference type="ChEBI" id="CHEBI:48828"/>
    </cofactor>
</comment>
<comment type="function">
    <text evidence="10">Catalyzes the reversible epimerization of D-ribulose 5-phosphate to D-xylulose 5-phosphate.</text>
</comment>
<dbReference type="NCBIfam" id="NF004076">
    <property type="entry name" value="PRK05581.1-4"/>
    <property type="match status" value="1"/>
</dbReference>